<dbReference type="FunFam" id="2.10.230.10:FF:000002">
    <property type="entry name" value="Molecular chaperone DnaJ"/>
    <property type="match status" value="1"/>
</dbReference>
<dbReference type="Proteomes" id="UP001216390">
    <property type="component" value="Chromosome"/>
</dbReference>
<evidence type="ECO:0000256" key="4">
    <source>
        <dbReference type="ARBA" id="ARBA00022737"/>
    </source>
</evidence>
<feature type="binding site" evidence="11">
    <location>
        <position position="205"/>
    </location>
    <ligand>
        <name>Zn(2+)</name>
        <dbReference type="ChEBI" id="CHEBI:29105"/>
        <label>1</label>
    </ligand>
</feature>
<keyword evidence="8 11" id="KW-0143">Chaperone</keyword>
<proteinExistence type="inferred from homology"/>
<evidence type="ECO:0000256" key="13">
    <source>
        <dbReference type="SAM" id="MobiDB-lite"/>
    </source>
</evidence>
<dbReference type="NCBIfam" id="NF008035">
    <property type="entry name" value="PRK10767.1"/>
    <property type="match status" value="1"/>
</dbReference>
<evidence type="ECO:0000256" key="10">
    <source>
        <dbReference type="ARBA" id="ARBA00067609"/>
    </source>
</evidence>
<dbReference type="InterPro" id="IPR008971">
    <property type="entry name" value="HSP40/DnaJ_pept-bd"/>
</dbReference>
<feature type="binding site" evidence="11">
    <location>
        <position position="188"/>
    </location>
    <ligand>
        <name>Zn(2+)</name>
        <dbReference type="ChEBI" id="CHEBI:29105"/>
        <label>2</label>
    </ligand>
</feature>
<feature type="binding site" evidence="11">
    <location>
        <position position="165"/>
    </location>
    <ligand>
        <name>Zn(2+)</name>
        <dbReference type="ChEBI" id="CHEBI:29105"/>
        <label>2</label>
    </ligand>
</feature>
<feature type="zinc finger region" description="CR-type" evidence="12">
    <location>
        <begin position="132"/>
        <end position="214"/>
    </location>
</feature>
<feature type="binding site" evidence="11">
    <location>
        <position position="148"/>
    </location>
    <ligand>
        <name>Zn(2+)</name>
        <dbReference type="ChEBI" id="CHEBI:29105"/>
        <label>1</label>
    </ligand>
</feature>
<keyword evidence="5 11" id="KW-0863">Zinc-finger</keyword>
<keyword evidence="16" id="KW-0560">Oxidoreductase</keyword>
<dbReference type="NCBIfam" id="TIGR02349">
    <property type="entry name" value="DnaJ_bact"/>
    <property type="match status" value="1"/>
</dbReference>
<comment type="domain">
    <text evidence="11">The J domain is necessary and sufficient to stimulate DnaK ATPase activity. Zinc center 1 plays an important role in the autonomous, DnaK-independent chaperone activity of DnaJ. Zinc center 2 is essential for interaction with DnaK and for DnaJ activity.</text>
</comment>
<comment type="subunit">
    <text evidence="11">Homodimer.</text>
</comment>
<dbReference type="GO" id="GO:0031072">
    <property type="term" value="F:heat shock protein binding"/>
    <property type="evidence" value="ECO:0007669"/>
    <property type="project" value="InterPro"/>
</dbReference>
<dbReference type="GO" id="GO:0008270">
    <property type="term" value="F:zinc ion binding"/>
    <property type="evidence" value="ECO:0007669"/>
    <property type="project" value="UniProtKB-UniRule"/>
</dbReference>
<feature type="compositionally biased region" description="Gly residues" evidence="13">
    <location>
        <begin position="72"/>
        <end position="83"/>
    </location>
</feature>
<comment type="similarity">
    <text evidence="9 11">Belongs to the DnaJ family.</text>
</comment>
<dbReference type="InterPro" id="IPR036869">
    <property type="entry name" value="J_dom_sf"/>
</dbReference>
<evidence type="ECO:0000259" key="14">
    <source>
        <dbReference type="PROSITE" id="PS50076"/>
    </source>
</evidence>
<dbReference type="PROSITE" id="PS00636">
    <property type="entry name" value="DNAJ_1"/>
    <property type="match status" value="1"/>
</dbReference>
<feature type="domain" description="CR-type" evidence="15">
    <location>
        <begin position="132"/>
        <end position="214"/>
    </location>
</feature>
<dbReference type="InterPro" id="IPR018253">
    <property type="entry name" value="DnaJ_domain_CS"/>
</dbReference>
<dbReference type="SUPFAM" id="SSF49493">
    <property type="entry name" value="HSP40/DnaJ peptide-binding domain"/>
    <property type="match status" value="2"/>
</dbReference>
<evidence type="ECO:0000256" key="8">
    <source>
        <dbReference type="ARBA" id="ARBA00023186"/>
    </source>
</evidence>
<dbReference type="Pfam" id="PF00684">
    <property type="entry name" value="DnaJ_CXXCXGXG"/>
    <property type="match status" value="1"/>
</dbReference>
<keyword evidence="6 11" id="KW-0862">Zinc</keyword>
<keyword evidence="2 11" id="KW-0235">DNA replication</keyword>
<evidence type="ECO:0000313" key="17">
    <source>
        <dbReference type="Proteomes" id="UP001216390"/>
    </source>
</evidence>
<feature type="binding site" evidence="11">
    <location>
        <position position="162"/>
    </location>
    <ligand>
        <name>Zn(2+)</name>
        <dbReference type="ChEBI" id="CHEBI:29105"/>
        <label>2</label>
    </ligand>
</feature>
<dbReference type="CDD" id="cd10747">
    <property type="entry name" value="DnaJ_C"/>
    <property type="match status" value="1"/>
</dbReference>
<comment type="cofactor">
    <cofactor evidence="11">
        <name>Zn(2+)</name>
        <dbReference type="ChEBI" id="CHEBI:29105"/>
    </cofactor>
    <text evidence="11">Binds 2 Zn(2+) ions per monomer.</text>
</comment>
<dbReference type="GO" id="GO:0006260">
    <property type="term" value="P:DNA replication"/>
    <property type="evidence" value="ECO:0007669"/>
    <property type="project" value="UniProtKB-KW"/>
</dbReference>
<evidence type="ECO:0000256" key="7">
    <source>
        <dbReference type="ARBA" id="ARBA00023016"/>
    </source>
</evidence>
<comment type="caution">
    <text evidence="11">Lacks conserved residue(s) required for the propagation of feature annotation.</text>
</comment>
<dbReference type="PROSITE" id="PS51188">
    <property type="entry name" value="ZF_CR"/>
    <property type="match status" value="1"/>
</dbReference>
<dbReference type="KEGG" id="ima:PO878_13995"/>
<evidence type="ECO:0000256" key="2">
    <source>
        <dbReference type="ARBA" id="ARBA00022705"/>
    </source>
</evidence>
<feature type="binding site" evidence="11">
    <location>
        <position position="202"/>
    </location>
    <ligand>
        <name>Zn(2+)</name>
        <dbReference type="ChEBI" id="CHEBI:29105"/>
        <label>1</label>
    </ligand>
</feature>
<feature type="domain" description="J" evidence="14">
    <location>
        <begin position="4"/>
        <end position="69"/>
    </location>
</feature>
<dbReference type="FunFam" id="2.60.260.20:FF:000005">
    <property type="entry name" value="Chaperone protein dnaJ 1, mitochondrial"/>
    <property type="match status" value="1"/>
</dbReference>
<dbReference type="RefSeq" id="WP_272735139.1">
    <property type="nucleotide sequence ID" value="NZ_CP116942.1"/>
</dbReference>
<dbReference type="EMBL" id="CP116942">
    <property type="protein sequence ID" value="WCO65612.1"/>
    <property type="molecule type" value="Genomic_DNA"/>
</dbReference>
<gene>
    <name evidence="11 16" type="primary">dnaJ</name>
    <name evidence="16" type="ORF">PO878_13995</name>
</gene>
<dbReference type="GO" id="GO:0005524">
    <property type="term" value="F:ATP binding"/>
    <property type="evidence" value="ECO:0007669"/>
    <property type="project" value="InterPro"/>
</dbReference>
<dbReference type="PANTHER" id="PTHR43096:SF48">
    <property type="entry name" value="CHAPERONE PROTEIN DNAJ"/>
    <property type="match status" value="1"/>
</dbReference>
<dbReference type="SMART" id="SM00271">
    <property type="entry name" value="DnaJ"/>
    <property type="match status" value="1"/>
</dbReference>
<organism evidence="16 17">
    <name type="scientific">Iamia majanohamensis</name>
    <dbReference type="NCBI Taxonomy" id="467976"/>
    <lineage>
        <taxon>Bacteria</taxon>
        <taxon>Bacillati</taxon>
        <taxon>Actinomycetota</taxon>
        <taxon>Acidimicrobiia</taxon>
        <taxon>Acidimicrobiales</taxon>
        <taxon>Iamiaceae</taxon>
        <taxon>Iamia</taxon>
    </lineage>
</organism>
<dbReference type="CDD" id="cd06257">
    <property type="entry name" value="DnaJ"/>
    <property type="match status" value="1"/>
</dbReference>
<feature type="region of interest" description="Disordered" evidence="13">
    <location>
        <begin position="28"/>
        <end position="83"/>
    </location>
</feature>
<dbReference type="InterPro" id="IPR012724">
    <property type="entry name" value="DnaJ"/>
</dbReference>
<reference evidence="16" key="1">
    <citation type="submission" date="2023-01" db="EMBL/GenBank/DDBJ databases">
        <title>The diversity of Class Acidimicrobiia in South China Sea sediment environments and the proposal of Iamia marina sp. nov., a novel species of the genus Iamia.</title>
        <authorList>
            <person name="He Y."/>
            <person name="Tian X."/>
        </authorList>
    </citation>
    <scope>NUCLEOTIDE SEQUENCE</scope>
    <source>
        <strain evidence="16">DSM 19957</strain>
    </source>
</reference>
<dbReference type="InterPro" id="IPR036410">
    <property type="entry name" value="HSP_DnaJ_Cys-rich_dom_sf"/>
</dbReference>
<dbReference type="Gene3D" id="2.60.260.20">
    <property type="entry name" value="Urease metallochaperone UreE, N-terminal domain"/>
    <property type="match status" value="2"/>
</dbReference>
<dbReference type="PANTHER" id="PTHR43096">
    <property type="entry name" value="DNAJ HOMOLOG 1, MITOCHONDRIAL-RELATED"/>
    <property type="match status" value="1"/>
</dbReference>
<keyword evidence="4 11" id="KW-0677">Repeat</keyword>
<keyword evidence="17" id="KW-1185">Reference proteome</keyword>
<dbReference type="InterPro" id="IPR001623">
    <property type="entry name" value="DnaJ_domain"/>
</dbReference>
<dbReference type="PRINTS" id="PR00625">
    <property type="entry name" value="JDOMAIN"/>
</dbReference>
<dbReference type="GO" id="GO:0016491">
    <property type="term" value="F:oxidoreductase activity"/>
    <property type="evidence" value="ECO:0007669"/>
    <property type="project" value="UniProtKB-KW"/>
</dbReference>
<keyword evidence="3 11" id="KW-0479">Metal-binding</keyword>
<name>A0AAE9YAU5_9ACTN</name>
<evidence type="ECO:0000256" key="3">
    <source>
        <dbReference type="ARBA" id="ARBA00022723"/>
    </source>
</evidence>
<evidence type="ECO:0000256" key="9">
    <source>
        <dbReference type="ARBA" id="ARBA00061004"/>
    </source>
</evidence>
<dbReference type="GO" id="GO:0009408">
    <property type="term" value="P:response to heat"/>
    <property type="evidence" value="ECO:0007669"/>
    <property type="project" value="InterPro"/>
</dbReference>
<dbReference type="InterPro" id="IPR001305">
    <property type="entry name" value="HSP_DnaJ_Cys-rich_dom"/>
</dbReference>
<comment type="subcellular location">
    <subcellularLocation>
        <location evidence="11">Cytoplasm</location>
    </subcellularLocation>
</comment>
<dbReference type="InterPro" id="IPR002939">
    <property type="entry name" value="DnaJ_C"/>
</dbReference>
<evidence type="ECO:0000313" key="16">
    <source>
        <dbReference type="EMBL" id="WCO65612.1"/>
    </source>
</evidence>
<dbReference type="GO" id="GO:0042026">
    <property type="term" value="P:protein refolding"/>
    <property type="evidence" value="ECO:0007669"/>
    <property type="project" value="TreeGrafter"/>
</dbReference>
<accession>A0AAE9YAU5</accession>
<dbReference type="GO" id="GO:0051082">
    <property type="term" value="F:unfolded protein binding"/>
    <property type="evidence" value="ECO:0007669"/>
    <property type="project" value="UniProtKB-UniRule"/>
</dbReference>
<evidence type="ECO:0000256" key="5">
    <source>
        <dbReference type="ARBA" id="ARBA00022771"/>
    </source>
</evidence>
<feature type="binding site" evidence="11">
    <location>
        <position position="145"/>
    </location>
    <ligand>
        <name>Zn(2+)</name>
        <dbReference type="ChEBI" id="CHEBI:29105"/>
        <label>1</label>
    </ligand>
</feature>
<feature type="compositionally biased region" description="Basic and acidic residues" evidence="13">
    <location>
        <begin position="42"/>
        <end position="51"/>
    </location>
</feature>
<evidence type="ECO:0000256" key="1">
    <source>
        <dbReference type="ARBA" id="ARBA00022490"/>
    </source>
</evidence>
<dbReference type="Pfam" id="PF01556">
    <property type="entry name" value="DnaJ_C"/>
    <property type="match status" value="1"/>
</dbReference>
<evidence type="ECO:0000256" key="12">
    <source>
        <dbReference type="PROSITE-ProRule" id="PRU00546"/>
    </source>
</evidence>
<feature type="binding site" evidence="11">
    <location>
        <position position="191"/>
    </location>
    <ligand>
        <name>Zn(2+)</name>
        <dbReference type="ChEBI" id="CHEBI:29105"/>
        <label>2</label>
    </ligand>
</feature>
<dbReference type="CDD" id="cd10719">
    <property type="entry name" value="DnaJ_zf"/>
    <property type="match status" value="1"/>
</dbReference>
<evidence type="ECO:0000256" key="6">
    <source>
        <dbReference type="ARBA" id="ARBA00022833"/>
    </source>
</evidence>
<dbReference type="AlphaFoldDB" id="A0AAE9YAU5"/>
<keyword evidence="1 11" id="KW-0963">Cytoplasm</keyword>
<evidence type="ECO:0000256" key="11">
    <source>
        <dbReference type="HAMAP-Rule" id="MF_01152"/>
    </source>
</evidence>
<dbReference type="SUPFAM" id="SSF57938">
    <property type="entry name" value="DnaJ/Hsp40 cysteine-rich domain"/>
    <property type="match status" value="1"/>
</dbReference>
<evidence type="ECO:0000259" key="15">
    <source>
        <dbReference type="PROSITE" id="PS51188"/>
    </source>
</evidence>
<dbReference type="HAMAP" id="MF_01152">
    <property type="entry name" value="DnaJ"/>
    <property type="match status" value="1"/>
</dbReference>
<comment type="function">
    <text evidence="11">Participates actively in the response to hyperosmotic and heat shock by preventing the aggregation of stress-denatured proteins and by disaggregating proteins, also in an autonomous, DnaK-independent fashion. Unfolded proteins bind initially to DnaJ; upon interaction with the DnaJ-bound protein, DnaK hydrolyzes its bound ATP, resulting in the formation of a stable complex. GrpE releases ADP from DnaK; ATP binding to DnaK triggers the release of the substrate protein, thus completing the reaction cycle. Several rounds of ATP-dependent interactions between DnaJ, DnaK and GrpE are required for fully efficient folding. Also involved, together with DnaK and GrpE, in the DNA replication of plasmids through activation of initiation proteins.</text>
</comment>
<dbReference type="PROSITE" id="PS50076">
    <property type="entry name" value="DNAJ_2"/>
    <property type="match status" value="1"/>
</dbReference>
<dbReference type="Gene3D" id="2.10.230.10">
    <property type="entry name" value="Heat shock protein DnaJ, cysteine-rich domain"/>
    <property type="match status" value="1"/>
</dbReference>
<protein>
    <recommendedName>
        <fullName evidence="10 11">Chaperone protein DnaJ</fullName>
    </recommendedName>
</protein>
<dbReference type="Gene3D" id="1.10.287.110">
    <property type="entry name" value="DnaJ domain"/>
    <property type="match status" value="1"/>
</dbReference>
<dbReference type="Pfam" id="PF00226">
    <property type="entry name" value="DnaJ"/>
    <property type="match status" value="1"/>
</dbReference>
<sequence>MADDLYATLGVARTATGDEIKKAYRRLAREHHPDANPGDPESAARFKEVSRAYEVLSDPDRRQRYDTFGTDSPGGGGGGDPFGGAGLGDIFDAFFGGAGGGGFGGAGRRAGPPQGGDVEVVVDLTFEQAVFGAKTPVMATMPAPCDTCEATGAAPGTSPSTCGTCGGAGQVRQVRQSMLGQMVTARPCPACSGLGQVVDSPCPDCRGEGRRPIERTYTVDIPPGVDDGSTLRLPGYGPAGPRGGPAGDLYVHLRVADHPQFTRDGDTIVHELHVGVTQAALGVSIELETLDGPETIVVPRGTQPGRVFKLRGKGVPHVRGRGRGDLVVRVVVDVPTDVDEEQDRLLRELAVLRGEEVADPDAGFMSKIRSAFK</sequence>
<keyword evidence="7 11" id="KW-0346">Stress response</keyword>
<dbReference type="GO" id="GO:0005737">
    <property type="term" value="C:cytoplasm"/>
    <property type="evidence" value="ECO:0007669"/>
    <property type="project" value="UniProtKB-SubCell"/>
</dbReference>
<dbReference type="SUPFAM" id="SSF46565">
    <property type="entry name" value="Chaperone J-domain"/>
    <property type="match status" value="1"/>
</dbReference>